<dbReference type="Proteomes" id="UP000029628">
    <property type="component" value="Unassembled WGS sequence"/>
</dbReference>
<sequence>MYWIYNILLIIYWLGLIPVILYRLAFEEGFYERIKQSAGYMPLPLLKKIEGRRAIWVHAASVGEIVATSPIVKAIKRDFPEAVVVVSVVTATGHAMAHRIIPEADGIIFFPLDLPYLTKKILHIIKPITILLVETEIWPNFLRIAEKEKIPIMMVNGRISDRSMKRYRYISAFTKEMLGSINRFCMQSKFDAAYIEQLGASPQDITVTGNMKYDQTYATVSEEEKQSMLDEFGFCHNHPIIVAGSTHKGEEEALFHTFITVLQAYPQARMLIAPREIMRGKDVQNIASRYGLLSICRSAMKEPVHEGIPVVVLDTIGELGRLYSLGDIIFVGGSLVKTGGHNILEPAAHSKPIVVGLHMFNFKEIFNLLHSRQACLQVRNGHELTDTILRLCGDAQLREDMGRHCMEIMAENKGATNRNIEEIRMLFKKKQIIP</sequence>
<comment type="function">
    <text evidence="4">Involved in lipopolysaccharide (LPS) biosynthesis. Catalyzes the transfer of 3-deoxy-D-manno-octulosonate (Kdo) residue(s) from CMP-Kdo to lipid IV(A), the tetraacyldisaccharide-1,4'-bisphosphate precursor of lipid A.</text>
</comment>
<name>A0A096AJ68_9FIRM</name>
<gene>
    <name evidence="6" type="ORF">HMPREF0872_05610</name>
</gene>
<dbReference type="SUPFAM" id="SSF53756">
    <property type="entry name" value="UDP-Glycosyltransferase/glycogen phosphorylase"/>
    <property type="match status" value="1"/>
</dbReference>
<evidence type="ECO:0000256" key="1">
    <source>
        <dbReference type="ARBA" id="ARBA00022679"/>
    </source>
</evidence>
<keyword evidence="4" id="KW-0812">Transmembrane</keyword>
<feature type="domain" description="3-deoxy-D-manno-octulosonic-acid transferase N-terminal" evidence="5">
    <location>
        <begin position="50"/>
        <end position="215"/>
    </location>
</feature>
<dbReference type="EMBL" id="JRNT01000016">
    <property type="protein sequence ID" value="KGF47153.1"/>
    <property type="molecule type" value="Genomic_DNA"/>
</dbReference>
<protein>
    <recommendedName>
        <fullName evidence="4">3-deoxy-D-manno-octulosonic acid transferase</fullName>
        <shortName evidence="4">Kdo transferase</shortName>
        <ecNumber evidence="4">2.4.99.12</ecNumber>
    </recommendedName>
    <alternativeName>
        <fullName evidence="4">Lipid IV(A) 3-deoxy-D-manno-octulosonic acid transferase</fullName>
    </alternativeName>
</protein>
<keyword evidence="1 4" id="KW-0808">Transferase</keyword>
<comment type="similarity">
    <text evidence="4">Belongs to the glycosyltransferase group 1 family.</text>
</comment>
<dbReference type="InterPro" id="IPR038107">
    <property type="entry name" value="Glycos_transf_N_sf"/>
</dbReference>
<dbReference type="GO" id="GO:0009244">
    <property type="term" value="P:lipopolysaccharide core region biosynthetic process"/>
    <property type="evidence" value="ECO:0007669"/>
    <property type="project" value="UniProtKB-UniRule"/>
</dbReference>
<comment type="caution">
    <text evidence="6">The sequence shown here is derived from an EMBL/GenBank/DDBJ whole genome shotgun (WGS) entry which is preliminary data.</text>
</comment>
<keyword evidence="4" id="KW-0448">Lipopolysaccharide biosynthesis</keyword>
<dbReference type="UniPathway" id="UPA00958"/>
<comment type="subcellular location">
    <subcellularLocation>
        <location evidence="4">Cell membrane</location>
    </subcellularLocation>
</comment>
<dbReference type="EC" id="2.4.99.12" evidence="4"/>
<dbReference type="Pfam" id="PF04413">
    <property type="entry name" value="Glycos_transf_N"/>
    <property type="match status" value="1"/>
</dbReference>
<feature type="active site" description="Proton acceptor" evidence="2">
    <location>
        <position position="64"/>
    </location>
</feature>
<keyword evidence="4" id="KW-1133">Transmembrane helix</keyword>
<dbReference type="InterPro" id="IPR007507">
    <property type="entry name" value="Glycos_transf_N"/>
</dbReference>
<dbReference type="InterPro" id="IPR039901">
    <property type="entry name" value="Kdotransferase"/>
</dbReference>
<keyword evidence="4" id="KW-0472">Membrane</keyword>
<dbReference type="AlphaFoldDB" id="A0A096AJ68"/>
<dbReference type="PANTHER" id="PTHR42755">
    <property type="entry name" value="3-DEOXY-MANNO-OCTULOSONATE CYTIDYLYLTRANSFERASE"/>
    <property type="match status" value="1"/>
</dbReference>
<accession>A0A096AJ68</accession>
<evidence type="ECO:0000256" key="2">
    <source>
        <dbReference type="PIRSR" id="PIRSR639901-1"/>
    </source>
</evidence>
<reference evidence="6 7" key="1">
    <citation type="submission" date="2014-07" db="EMBL/GenBank/DDBJ databases">
        <authorList>
            <person name="McCorrison J."/>
            <person name="Sanka R."/>
            <person name="Torralba M."/>
            <person name="Gillis M."/>
            <person name="Haft D.H."/>
            <person name="Methe B."/>
            <person name="Sutton G."/>
            <person name="Nelson K.E."/>
        </authorList>
    </citation>
    <scope>NUCLEOTIDE SEQUENCE [LARGE SCALE GENOMIC DNA]</scope>
    <source>
        <strain evidence="6 7">DNF00314</strain>
    </source>
</reference>
<keyword evidence="4" id="KW-1003">Cell membrane</keyword>
<feature type="site" description="Transition state stabilizer" evidence="3">
    <location>
        <position position="134"/>
    </location>
</feature>
<keyword evidence="7" id="KW-1185">Reference proteome</keyword>
<evidence type="ECO:0000313" key="6">
    <source>
        <dbReference type="EMBL" id="KGF47153.1"/>
    </source>
</evidence>
<evidence type="ECO:0000256" key="4">
    <source>
        <dbReference type="RuleBase" id="RU365103"/>
    </source>
</evidence>
<evidence type="ECO:0000259" key="5">
    <source>
        <dbReference type="Pfam" id="PF04413"/>
    </source>
</evidence>
<comment type="catalytic activity">
    <reaction evidence="4">
        <text>lipid IVA (E. coli) + CMP-3-deoxy-beta-D-manno-octulosonate = alpha-Kdo-(2-&gt;6)-lipid IVA (E. coli) + CMP + H(+)</text>
        <dbReference type="Rhea" id="RHEA:28066"/>
        <dbReference type="ChEBI" id="CHEBI:15378"/>
        <dbReference type="ChEBI" id="CHEBI:58603"/>
        <dbReference type="ChEBI" id="CHEBI:60364"/>
        <dbReference type="ChEBI" id="CHEBI:60377"/>
        <dbReference type="ChEBI" id="CHEBI:85987"/>
        <dbReference type="EC" id="2.4.99.12"/>
    </reaction>
</comment>
<feature type="site" description="Transition state stabilizer" evidence="3">
    <location>
        <position position="212"/>
    </location>
</feature>
<dbReference type="GO" id="GO:0005886">
    <property type="term" value="C:plasma membrane"/>
    <property type="evidence" value="ECO:0007669"/>
    <property type="project" value="UniProtKB-SubCell"/>
</dbReference>
<dbReference type="PANTHER" id="PTHR42755:SF1">
    <property type="entry name" value="3-DEOXY-D-MANNO-OCTULOSONIC ACID TRANSFERASE, MITOCHONDRIAL-RELATED"/>
    <property type="match status" value="1"/>
</dbReference>
<organism evidence="6 7">
    <name type="scientific">Veillonella montpellierensis DNF00314</name>
    <dbReference type="NCBI Taxonomy" id="1401067"/>
    <lineage>
        <taxon>Bacteria</taxon>
        <taxon>Bacillati</taxon>
        <taxon>Bacillota</taxon>
        <taxon>Negativicutes</taxon>
        <taxon>Veillonellales</taxon>
        <taxon>Veillonellaceae</taxon>
        <taxon>Veillonella</taxon>
    </lineage>
</organism>
<dbReference type="GO" id="GO:0009245">
    <property type="term" value="P:lipid A biosynthetic process"/>
    <property type="evidence" value="ECO:0007669"/>
    <property type="project" value="TreeGrafter"/>
</dbReference>
<evidence type="ECO:0000313" key="7">
    <source>
        <dbReference type="Proteomes" id="UP000029628"/>
    </source>
</evidence>
<dbReference type="GO" id="GO:0043842">
    <property type="term" value="F:Kdo transferase activity"/>
    <property type="evidence" value="ECO:0007669"/>
    <property type="project" value="UniProtKB-EC"/>
</dbReference>
<evidence type="ECO:0000256" key="3">
    <source>
        <dbReference type="PIRSR" id="PIRSR639901-2"/>
    </source>
</evidence>
<dbReference type="Gene3D" id="3.40.50.11720">
    <property type="entry name" value="3-Deoxy-D-manno-octulosonic-acid transferase, N-terminal domain"/>
    <property type="match status" value="1"/>
</dbReference>
<dbReference type="eggNOG" id="COG1519">
    <property type="taxonomic scope" value="Bacteria"/>
</dbReference>
<comment type="pathway">
    <text evidence="4">Bacterial outer membrane biogenesis; LPS core biosynthesis.</text>
</comment>
<dbReference type="Gene3D" id="3.40.50.2000">
    <property type="entry name" value="Glycogen Phosphorylase B"/>
    <property type="match status" value="1"/>
</dbReference>
<feature type="transmembrane region" description="Helical" evidence="4">
    <location>
        <begin position="6"/>
        <end position="26"/>
    </location>
</feature>
<proteinExistence type="inferred from homology"/>
<dbReference type="RefSeq" id="WP_038152643.1">
    <property type="nucleotide sequence ID" value="NZ_JRNT01000016.1"/>
</dbReference>